<comment type="caution">
    <text evidence="10">The sequence shown here is derived from an EMBL/GenBank/DDBJ whole genome shotgun (WGS) entry which is preliminary data.</text>
</comment>
<comment type="domain">
    <text evidence="7">The DHHC domain is required for palmitoyltransferase activity.</text>
</comment>
<feature type="transmembrane region" description="Helical" evidence="7">
    <location>
        <begin position="89"/>
        <end position="114"/>
    </location>
</feature>
<dbReference type="PROSITE" id="PS50216">
    <property type="entry name" value="DHHC"/>
    <property type="match status" value="1"/>
</dbReference>
<comment type="catalytic activity">
    <reaction evidence="7">
        <text>L-cysteinyl-[protein] + hexadecanoyl-CoA = S-hexadecanoyl-L-cysteinyl-[protein] + CoA</text>
        <dbReference type="Rhea" id="RHEA:36683"/>
        <dbReference type="Rhea" id="RHEA-COMP:10131"/>
        <dbReference type="Rhea" id="RHEA-COMP:11032"/>
        <dbReference type="ChEBI" id="CHEBI:29950"/>
        <dbReference type="ChEBI" id="CHEBI:57287"/>
        <dbReference type="ChEBI" id="CHEBI:57379"/>
        <dbReference type="ChEBI" id="CHEBI:74151"/>
        <dbReference type="EC" id="2.3.1.225"/>
    </reaction>
</comment>
<evidence type="ECO:0000256" key="3">
    <source>
        <dbReference type="ARBA" id="ARBA00022692"/>
    </source>
</evidence>
<feature type="transmembrane region" description="Helical" evidence="7">
    <location>
        <begin position="198"/>
        <end position="218"/>
    </location>
</feature>
<feature type="transmembrane region" description="Helical" evidence="7">
    <location>
        <begin position="230"/>
        <end position="247"/>
    </location>
</feature>
<feature type="compositionally biased region" description="Low complexity" evidence="8">
    <location>
        <begin position="406"/>
        <end position="423"/>
    </location>
</feature>
<keyword evidence="2 7" id="KW-0808">Transferase</keyword>
<reference evidence="10" key="1">
    <citation type="submission" date="2023-10" db="EMBL/GenBank/DDBJ databases">
        <authorList>
            <person name="Chen Y."/>
            <person name="Shah S."/>
            <person name="Dougan E. K."/>
            <person name="Thang M."/>
            <person name="Chan C."/>
        </authorList>
    </citation>
    <scope>NUCLEOTIDE SEQUENCE [LARGE SCALE GENOMIC DNA]</scope>
</reference>
<name>A0ABN9S814_9DINO</name>
<keyword evidence="6 7" id="KW-0012">Acyltransferase</keyword>
<protein>
    <recommendedName>
        <fullName evidence="7">Palmitoyltransferase</fullName>
        <ecNumber evidence="7">2.3.1.225</ecNumber>
    </recommendedName>
</protein>
<comment type="similarity">
    <text evidence="7">Belongs to the DHHC palmitoyltransferase family.</text>
</comment>
<dbReference type="Proteomes" id="UP001189429">
    <property type="component" value="Unassembled WGS sequence"/>
</dbReference>
<evidence type="ECO:0000313" key="10">
    <source>
        <dbReference type="EMBL" id="CAK0828020.1"/>
    </source>
</evidence>
<dbReference type="InterPro" id="IPR001594">
    <property type="entry name" value="Palmitoyltrfase_DHHC"/>
</dbReference>
<dbReference type="EMBL" id="CAUYUJ010009913">
    <property type="protein sequence ID" value="CAK0828020.1"/>
    <property type="molecule type" value="Genomic_DNA"/>
</dbReference>
<evidence type="ECO:0000259" key="9">
    <source>
        <dbReference type="Pfam" id="PF01529"/>
    </source>
</evidence>
<dbReference type="Pfam" id="PF01529">
    <property type="entry name" value="DHHC"/>
    <property type="match status" value="1"/>
</dbReference>
<evidence type="ECO:0000256" key="2">
    <source>
        <dbReference type="ARBA" id="ARBA00022679"/>
    </source>
</evidence>
<sequence>MAAAPDEDIARKGRRSLAGAAGSAVHAASEDILNVSFLLAHTAFSYYRVAFGLELRGPWGALSCSRGRGKQGTVANCAHFDFLEPLDSVLVWSASLAVRISLVLFLASWAGVVYHGPGRVPRKQERGSDLPPAMVAAFEVGKFNTQRPFCASDGWCDRCDLWKPVLAHHCKLCQQCAMWMDHHCTWCACCIGFRNFRCFIVFLCYGQVYSALVTLLAARYTLSDRSGLDSWSQLRLLIFWPTALLAIRRIHVYRKEALWRVGAGWCSGVLMLKFEAVMEATRRVADSGWRRQDLIALACRLYMPGGLGVRGPLGLPLARIIGNLATVFGEPPCPRWLLPCVPGGSGDPTRPGAYDAEVCADWAALCRLLEEHRQECGGGVDAPAESPCDRTGPEARALAGDPEVRAPPARAAGPAAREPACSA</sequence>
<keyword evidence="11" id="KW-1185">Reference proteome</keyword>
<gene>
    <name evidence="10" type="ORF">PCOR1329_LOCUS27388</name>
</gene>
<organism evidence="10 11">
    <name type="scientific">Prorocentrum cordatum</name>
    <dbReference type="NCBI Taxonomy" id="2364126"/>
    <lineage>
        <taxon>Eukaryota</taxon>
        <taxon>Sar</taxon>
        <taxon>Alveolata</taxon>
        <taxon>Dinophyceae</taxon>
        <taxon>Prorocentrales</taxon>
        <taxon>Prorocentraceae</taxon>
        <taxon>Prorocentrum</taxon>
    </lineage>
</organism>
<evidence type="ECO:0000256" key="4">
    <source>
        <dbReference type="ARBA" id="ARBA00022989"/>
    </source>
</evidence>
<dbReference type="EC" id="2.3.1.225" evidence="7"/>
<evidence type="ECO:0000256" key="5">
    <source>
        <dbReference type="ARBA" id="ARBA00023136"/>
    </source>
</evidence>
<dbReference type="PANTHER" id="PTHR22883">
    <property type="entry name" value="ZINC FINGER DHHC DOMAIN CONTAINING PROTEIN"/>
    <property type="match status" value="1"/>
</dbReference>
<accession>A0ABN9S814</accession>
<evidence type="ECO:0000313" key="11">
    <source>
        <dbReference type="Proteomes" id="UP001189429"/>
    </source>
</evidence>
<feature type="region of interest" description="Disordered" evidence="8">
    <location>
        <begin position="378"/>
        <end position="423"/>
    </location>
</feature>
<feature type="domain" description="Palmitoyltransferase DHHC" evidence="9">
    <location>
        <begin position="153"/>
        <end position="233"/>
    </location>
</feature>
<keyword evidence="4 7" id="KW-1133">Transmembrane helix</keyword>
<comment type="subcellular location">
    <subcellularLocation>
        <location evidence="1">Membrane</location>
        <topology evidence="1">Multi-pass membrane protein</topology>
    </subcellularLocation>
</comment>
<evidence type="ECO:0000256" key="7">
    <source>
        <dbReference type="RuleBase" id="RU079119"/>
    </source>
</evidence>
<keyword evidence="5 7" id="KW-0472">Membrane</keyword>
<evidence type="ECO:0000256" key="6">
    <source>
        <dbReference type="ARBA" id="ARBA00023315"/>
    </source>
</evidence>
<dbReference type="InterPro" id="IPR039859">
    <property type="entry name" value="PFA4/ZDH16/20/ERF2-like"/>
</dbReference>
<evidence type="ECO:0000256" key="1">
    <source>
        <dbReference type="ARBA" id="ARBA00004141"/>
    </source>
</evidence>
<evidence type="ECO:0000256" key="8">
    <source>
        <dbReference type="SAM" id="MobiDB-lite"/>
    </source>
</evidence>
<keyword evidence="3 7" id="KW-0812">Transmembrane</keyword>
<proteinExistence type="inferred from homology"/>